<dbReference type="AlphaFoldDB" id="A0AAX1NCD4"/>
<proteinExistence type="predicted"/>
<dbReference type="RefSeq" id="WP_169662138.1">
    <property type="nucleotide sequence ID" value="NZ_CP076133.1"/>
</dbReference>
<feature type="chain" id="PRO_5043600835" evidence="1">
    <location>
        <begin position="22"/>
        <end position="227"/>
    </location>
</feature>
<sequence length="227" mass="27104">MRKLILFLLLSIPMTITSLFAQTESYEKITKNEKEGIEKSVDKMSEVLGLSSKQVRQMKEIRLSLLKDQKVNIHFYGKGSEQYKKRYDQFFKERGEILTSTQIIDWKAHQSANKEIRKYKQHIKITKHQHFELQKTLSELFKTLEYAAQDTSLTLDQDAVIKKRAYQRFWADKKEILSKNQSKTLREQWEESQKNKTDQQSRESRYLYINSFESEPTLLEAYTEEKE</sequence>
<dbReference type="Proteomes" id="UP000678679">
    <property type="component" value="Chromosome 2"/>
</dbReference>
<keyword evidence="3" id="KW-1185">Reference proteome</keyword>
<evidence type="ECO:0000256" key="1">
    <source>
        <dbReference type="SAM" id="SignalP"/>
    </source>
</evidence>
<gene>
    <name evidence="2" type="ORF">KMW28_22465</name>
</gene>
<organism evidence="2 3">
    <name type="scientific">Flammeovirga yaeyamensis</name>
    <dbReference type="NCBI Taxonomy" id="367791"/>
    <lineage>
        <taxon>Bacteria</taxon>
        <taxon>Pseudomonadati</taxon>
        <taxon>Bacteroidota</taxon>
        <taxon>Cytophagia</taxon>
        <taxon>Cytophagales</taxon>
        <taxon>Flammeovirgaceae</taxon>
        <taxon>Flammeovirga</taxon>
    </lineage>
</organism>
<evidence type="ECO:0000313" key="3">
    <source>
        <dbReference type="Proteomes" id="UP000678679"/>
    </source>
</evidence>
<dbReference type="KEGG" id="fya:KMW28_22465"/>
<accession>A0AAX1NCD4</accession>
<reference evidence="2 3" key="1">
    <citation type="submission" date="2021-05" db="EMBL/GenBank/DDBJ databases">
        <title>Comparative genomic studies on the polysaccharide-degrading batcterial strains of the Flammeovirga genus.</title>
        <authorList>
            <person name="Zewei F."/>
            <person name="Zheng Z."/>
            <person name="Yu L."/>
            <person name="Ruyue G."/>
            <person name="Yanhong M."/>
            <person name="Yuanyuan C."/>
            <person name="Jingyan G."/>
            <person name="Wenjun H."/>
        </authorList>
    </citation>
    <scope>NUCLEOTIDE SEQUENCE [LARGE SCALE GENOMIC DNA]</scope>
    <source>
        <strain evidence="2 3">NBRC:100898</strain>
    </source>
</reference>
<dbReference type="EMBL" id="CP076133">
    <property type="protein sequence ID" value="QWG05191.1"/>
    <property type="molecule type" value="Genomic_DNA"/>
</dbReference>
<name>A0AAX1NCD4_9BACT</name>
<keyword evidence="1" id="KW-0732">Signal</keyword>
<feature type="signal peptide" evidence="1">
    <location>
        <begin position="1"/>
        <end position="21"/>
    </location>
</feature>
<protein>
    <submittedName>
        <fullName evidence="2">Uncharacterized protein</fullName>
    </submittedName>
</protein>
<evidence type="ECO:0000313" key="2">
    <source>
        <dbReference type="EMBL" id="QWG05191.1"/>
    </source>
</evidence>